<dbReference type="PROSITE" id="PS50110">
    <property type="entry name" value="RESPONSE_REGULATORY"/>
    <property type="match status" value="1"/>
</dbReference>
<dbReference type="InterPro" id="IPR050595">
    <property type="entry name" value="Bact_response_regulator"/>
</dbReference>
<dbReference type="PANTHER" id="PTHR44591:SF25">
    <property type="entry name" value="CHEMOTAXIS TWO-COMPONENT RESPONSE REGULATOR"/>
    <property type="match status" value="1"/>
</dbReference>
<evidence type="ECO:0000256" key="1">
    <source>
        <dbReference type="ARBA" id="ARBA00022553"/>
    </source>
</evidence>
<keyword evidence="5" id="KW-1185">Reference proteome</keyword>
<gene>
    <name evidence="4" type="primary">cheY_1</name>
    <name evidence="4" type="ORF">CPBP_00595</name>
</gene>
<organism evidence="4 5">
    <name type="scientific">Candidatus Bodocaedibacter vickermanii</name>
    <dbReference type="NCBI Taxonomy" id="2741701"/>
    <lineage>
        <taxon>Bacteria</taxon>
        <taxon>Pseudomonadati</taxon>
        <taxon>Pseudomonadota</taxon>
        <taxon>Alphaproteobacteria</taxon>
        <taxon>Holosporales</taxon>
        <taxon>Candidatus Paracaedibacteraceae</taxon>
        <taxon>Candidatus Bodocaedibacter</taxon>
    </lineage>
</organism>
<feature type="domain" description="Response regulatory" evidence="3">
    <location>
        <begin position="8"/>
        <end position="125"/>
    </location>
</feature>
<evidence type="ECO:0000259" key="3">
    <source>
        <dbReference type="PROSITE" id="PS50110"/>
    </source>
</evidence>
<sequence>MSEVLKASVLVVDDYKTMRTIVITLLNQIGFTEIDEAGDGGEALEKLKKKKYGLIFSDWNMVPITGIDFLRGARALPEYKNTPFIMITAETTIENLTQAKAAGVTNYIAKPFTAKTLKEKLEKVFGQF</sequence>
<reference evidence="4 5" key="1">
    <citation type="submission" date="2020-06" db="EMBL/GenBank/DDBJ databases">
        <title>The endosymbiont of the kinetoplastid Bodo saltans is a Paracaedibacter-like alpha-proteobacterium possessing a putative toxin-antitoxin system.</title>
        <authorList>
            <person name="Midha S."/>
            <person name="Rigden D.J."/>
            <person name="Siozios S."/>
            <person name="Hurst G.D.D."/>
            <person name="Jackson A.P."/>
        </authorList>
    </citation>
    <scope>NUCLEOTIDE SEQUENCE [LARGE SCALE GENOMIC DNA]</scope>
    <source>
        <strain evidence="4">Lake Konstanz</strain>
    </source>
</reference>
<keyword evidence="1 2" id="KW-0597">Phosphoprotein</keyword>
<evidence type="ECO:0000313" key="5">
    <source>
        <dbReference type="Proteomes" id="UP000594001"/>
    </source>
</evidence>
<dbReference type="PANTHER" id="PTHR44591">
    <property type="entry name" value="STRESS RESPONSE REGULATOR PROTEIN 1"/>
    <property type="match status" value="1"/>
</dbReference>
<dbReference type="InterPro" id="IPR001789">
    <property type="entry name" value="Sig_transdc_resp-reg_receiver"/>
</dbReference>
<evidence type="ECO:0000313" key="4">
    <source>
        <dbReference type="EMBL" id="QOL19825.1"/>
    </source>
</evidence>
<dbReference type="Gene3D" id="3.40.50.2300">
    <property type="match status" value="1"/>
</dbReference>
<protein>
    <submittedName>
        <fullName evidence="4">Chemotaxis protein CheY</fullName>
    </submittedName>
</protein>
<dbReference type="SUPFAM" id="SSF52172">
    <property type="entry name" value="CheY-like"/>
    <property type="match status" value="1"/>
</dbReference>
<dbReference type="SMART" id="SM00448">
    <property type="entry name" value="REC"/>
    <property type="match status" value="1"/>
</dbReference>
<accession>A0A7L9RTS4</accession>
<dbReference type="AlphaFoldDB" id="A0A7L9RTS4"/>
<dbReference type="EMBL" id="CP054719">
    <property type="protein sequence ID" value="QOL19825.1"/>
    <property type="molecule type" value="Genomic_DNA"/>
</dbReference>
<feature type="modified residue" description="4-aspartylphosphate" evidence="2">
    <location>
        <position position="58"/>
    </location>
</feature>
<dbReference type="GO" id="GO:0000160">
    <property type="term" value="P:phosphorelay signal transduction system"/>
    <property type="evidence" value="ECO:0007669"/>
    <property type="project" value="InterPro"/>
</dbReference>
<dbReference type="KEGG" id="pbal:CPBP_00595"/>
<dbReference type="InterPro" id="IPR011006">
    <property type="entry name" value="CheY-like_superfamily"/>
</dbReference>
<dbReference type="Proteomes" id="UP000594001">
    <property type="component" value="Chromosome"/>
</dbReference>
<evidence type="ECO:0000256" key="2">
    <source>
        <dbReference type="PROSITE-ProRule" id="PRU00169"/>
    </source>
</evidence>
<dbReference type="RefSeq" id="WP_350332567.1">
    <property type="nucleotide sequence ID" value="NZ_CP054719.1"/>
</dbReference>
<name>A0A7L9RTS4_9PROT</name>
<proteinExistence type="predicted"/>
<dbReference type="Pfam" id="PF00072">
    <property type="entry name" value="Response_reg"/>
    <property type="match status" value="1"/>
</dbReference>